<dbReference type="Proteomes" id="UP001612812">
    <property type="component" value="Unassembled WGS sequence"/>
</dbReference>
<dbReference type="InterPro" id="IPR002481">
    <property type="entry name" value="FUR"/>
</dbReference>
<comment type="caution">
    <text evidence="1">The sequence shown here is derived from an EMBL/GenBank/DDBJ whole genome shotgun (WGS) entry which is preliminary data.</text>
</comment>
<gene>
    <name evidence="1" type="ORF">ACIBP4_12195</name>
</gene>
<dbReference type="Pfam" id="PF01475">
    <property type="entry name" value="FUR"/>
    <property type="match status" value="1"/>
</dbReference>
<organism evidence="1 2">
    <name type="scientific">Micromonospora maritima</name>
    <dbReference type="NCBI Taxonomy" id="986711"/>
    <lineage>
        <taxon>Bacteria</taxon>
        <taxon>Bacillati</taxon>
        <taxon>Actinomycetota</taxon>
        <taxon>Actinomycetes</taxon>
        <taxon>Micromonosporales</taxon>
        <taxon>Micromonosporaceae</taxon>
        <taxon>Micromonospora</taxon>
    </lineage>
</organism>
<dbReference type="InterPro" id="IPR036390">
    <property type="entry name" value="WH_DNA-bd_sf"/>
</dbReference>
<dbReference type="PANTHER" id="PTHR33202">
    <property type="entry name" value="ZINC UPTAKE REGULATION PROTEIN"/>
    <property type="match status" value="1"/>
</dbReference>
<dbReference type="SUPFAM" id="SSF46785">
    <property type="entry name" value="Winged helix' DNA-binding domain"/>
    <property type="match status" value="1"/>
</dbReference>
<evidence type="ECO:0000313" key="1">
    <source>
        <dbReference type="EMBL" id="MFI7263046.1"/>
    </source>
</evidence>
<dbReference type="EMBL" id="JBITLE010000003">
    <property type="protein sequence ID" value="MFI7263046.1"/>
    <property type="molecule type" value="Genomic_DNA"/>
</dbReference>
<reference evidence="1 2" key="1">
    <citation type="submission" date="2024-10" db="EMBL/GenBank/DDBJ databases">
        <title>The Natural Products Discovery Center: Release of the First 8490 Sequenced Strains for Exploring Actinobacteria Biosynthetic Diversity.</title>
        <authorList>
            <person name="Kalkreuter E."/>
            <person name="Kautsar S.A."/>
            <person name="Yang D."/>
            <person name="Bader C.D."/>
            <person name="Teijaro C.N."/>
            <person name="Fluegel L."/>
            <person name="Davis C.M."/>
            <person name="Simpson J.R."/>
            <person name="Lauterbach L."/>
            <person name="Steele A.D."/>
            <person name="Gui C."/>
            <person name="Meng S."/>
            <person name="Li G."/>
            <person name="Viehrig K."/>
            <person name="Ye F."/>
            <person name="Su P."/>
            <person name="Kiefer A.F."/>
            <person name="Nichols A."/>
            <person name="Cepeda A.J."/>
            <person name="Yan W."/>
            <person name="Fan B."/>
            <person name="Jiang Y."/>
            <person name="Adhikari A."/>
            <person name="Zheng C.-J."/>
            <person name="Schuster L."/>
            <person name="Cowan T.M."/>
            <person name="Smanski M.J."/>
            <person name="Chevrette M.G."/>
            <person name="De Carvalho L.P.S."/>
            <person name="Shen B."/>
        </authorList>
    </citation>
    <scope>NUCLEOTIDE SEQUENCE [LARGE SCALE GENOMIC DNA]</scope>
    <source>
        <strain evidence="1 2">NPDC049845</strain>
    </source>
</reference>
<sequence>MITSPVDRVSAVMDRLRRAGLRTTLARRGVVDALGEAAGERRHLRATEVHQRLTGRGLGVELSTVHRVLTHLVEVGVAHTVPVGGTATFGLADRPHHHAVCQGCGGMRQLTA</sequence>
<keyword evidence="2" id="KW-1185">Reference proteome</keyword>
<proteinExistence type="predicted"/>
<dbReference type="Gene3D" id="1.10.10.10">
    <property type="entry name" value="Winged helix-like DNA-binding domain superfamily/Winged helix DNA-binding domain"/>
    <property type="match status" value="1"/>
</dbReference>
<dbReference type="InterPro" id="IPR036388">
    <property type="entry name" value="WH-like_DNA-bd_sf"/>
</dbReference>
<dbReference type="PANTHER" id="PTHR33202:SF7">
    <property type="entry name" value="FERRIC UPTAKE REGULATION PROTEIN"/>
    <property type="match status" value="1"/>
</dbReference>
<accession>A0ABW7ZJL9</accession>
<evidence type="ECO:0000313" key="2">
    <source>
        <dbReference type="Proteomes" id="UP001612812"/>
    </source>
</evidence>
<protein>
    <submittedName>
        <fullName evidence="1">Fur family transcriptional regulator</fullName>
    </submittedName>
</protein>
<name>A0ABW7ZJL9_9ACTN</name>
<dbReference type="RefSeq" id="WP_396825727.1">
    <property type="nucleotide sequence ID" value="NZ_JBITLE010000003.1"/>
</dbReference>